<dbReference type="SUPFAM" id="SSF48208">
    <property type="entry name" value="Six-hairpin glycosidases"/>
    <property type="match status" value="1"/>
</dbReference>
<dbReference type="Gene3D" id="1.50.10.10">
    <property type="match status" value="1"/>
</dbReference>
<dbReference type="Pfam" id="PF21307">
    <property type="entry name" value="Glyco_hydro_95_C"/>
    <property type="match status" value="1"/>
</dbReference>
<organism evidence="4 5">
    <name type="scientific">Tannerella forsythia</name>
    <name type="common">Bacteroides forsythus</name>
    <dbReference type="NCBI Taxonomy" id="28112"/>
    <lineage>
        <taxon>Bacteria</taxon>
        <taxon>Pseudomonadati</taxon>
        <taxon>Bacteroidota</taxon>
        <taxon>Bacteroidia</taxon>
        <taxon>Bacteroidales</taxon>
        <taxon>Tannerellaceae</taxon>
        <taxon>Tannerella</taxon>
    </lineage>
</organism>
<accession>A0A1D3UWG1</accession>
<evidence type="ECO:0000313" key="4">
    <source>
        <dbReference type="EMBL" id="SCQ24570.1"/>
    </source>
</evidence>
<proteinExistence type="predicted"/>
<dbReference type="Pfam" id="PF14498">
    <property type="entry name" value="Glyco_hyd_65N_2"/>
    <property type="match status" value="1"/>
</dbReference>
<dbReference type="InterPro" id="IPR008928">
    <property type="entry name" value="6-hairpin_glycosidase_sf"/>
</dbReference>
<feature type="domain" description="Glycosyl hydrolase family 95 catalytic" evidence="3">
    <location>
        <begin position="334"/>
        <end position="747"/>
    </location>
</feature>
<dbReference type="Gene3D" id="2.70.98.50">
    <property type="entry name" value="putative glycoside hydrolase family protein from bacillus halodurans"/>
    <property type="match status" value="1"/>
</dbReference>
<gene>
    <name evidence="4" type="ORF">TFUB20_02564</name>
</gene>
<dbReference type="Pfam" id="PF22124">
    <property type="entry name" value="Glyco_hydro_95_cat"/>
    <property type="match status" value="1"/>
</dbReference>
<name>A0A1D3UWG1_TANFO</name>
<dbReference type="EMBL" id="FMMM01000081">
    <property type="protein sequence ID" value="SCQ24570.1"/>
    <property type="molecule type" value="Genomic_DNA"/>
</dbReference>
<dbReference type="GO" id="GO:0004560">
    <property type="term" value="F:alpha-L-fucosidase activity"/>
    <property type="evidence" value="ECO:0007669"/>
    <property type="project" value="InterPro"/>
</dbReference>
<evidence type="ECO:0000259" key="2">
    <source>
        <dbReference type="Pfam" id="PF21307"/>
    </source>
</evidence>
<sequence>MKIVKLLFVGIILMACDRLPDIRSNARMAYHFDEPATLWEESFPLGNGRIGLMPDGGIEKENIVLNEISMWSGSKQQTDNPAAQKSLGRIRELLFAGRNDEAQELMYDTFVCYGDGSGRGSGANKPYGSYQLLGNLILDFTYDAADDAQVSDYRRELDLEQALATLSFRKGKTEYSREVFTSFADDVAVIRLKVNNGRKLQCQIGMNRPERYAVKAGNSELEMRGRLYEGDAYKTKEQLEREEAMRNRTNDSDSIPAAEQKTVPGAEDGQGVRYASRVQVVLPNGGEVKAFNDTTLIVEEASEIILLVGMATDYFGKAVDAQIDSLLTAAASKSYETLKEEHIRAYQELYHRIAVHFGRNAQKEALPMNKRLEAFQNDKNDPSLLALYYQFGRYLLISSTRPGLLPPNLQGLWCNTIQSPWNGDYHLNINLQMNLWPAETGNLSELHLPLIEWTKQQVESGRQTAKAFYNARGWVTHILGNVWEFTAPGEHPSWGATNTSAAWLCEHLYTHYLFTLDTAYLRDVYPVMRESALFFVDMLVEDPRSHYLVTAPTTSPENAYVMPNGKKVSVCAGSTMDNQILRELFSNTIQAARLLKTDEEFVQTLADYQARLMPTTIGPDGRIMEWLEPYEEAEPHHRHVSHLYGLYPANEISPERTPDLAAAARKTLEARGDESTGWSMGWKVNFWARLHDGEHAYKLLADLLRPSLRKDMDMKHGGGTYPNLFCAHPPFQIDGNFGGCAGIAEMLVQSHNGYIEFLPALPTAWKNGEFKGLCVQGAGEVHAQWSDGELLHAGLKVKKGGTFRIKIPVSMPVLEVLLNGKAVSCPIVDGMIVMDLHAADELAVNMRKDS</sequence>
<dbReference type="GO" id="GO:0005975">
    <property type="term" value="P:carbohydrate metabolic process"/>
    <property type="evidence" value="ECO:0007669"/>
    <property type="project" value="InterPro"/>
</dbReference>
<dbReference type="RefSeq" id="WP_074450280.1">
    <property type="nucleotide sequence ID" value="NZ_FMMM01000081.1"/>
</dbReference>
<dbReference type="InterPro" id="IPR012341">
    <property type="entry name" value="6hp_glycosidase-like_sf"/>
</dbReference>
<dbReference type="InterPro" id="IPR016518">
    <property type="entry name" value="Alpha-L-fucosidase"/>
</dbReference>
<protein>
    <submittedName>
        <fullName evidence="4">Uncharacterized protein</fullName>
    </submittedName>
</protein>
<dbReference type="InterPro" id="IPR027414">
    <property type="entry name" value="GH95_N_dom"/>
</dbReference>
<evidence type="ECO:0000259" key="1">
    <source>
        <dbReference type="Pfam" id="PF14498"/>
    </source>
</evidence>
<dbReference type="InterPro" id="IPR054363">
    <property type="entry name" value="GH95_cat"/>
</dbReference>
<dbReference type="Proteomes" id="UP000182057">
    <property type="component" value="Unassembled WGS sequence"/>
</dbReference>
<dbReference type="PANTHER" id="PTHR31084">
    <property type="entry name" value="ALPHA-L-FUCOSIDASE 2"/>
    <property type="match status" value="1"/>
</dbReference>
<dbReference type="PROSITE" id="PS51257">
    <property type="entry name" value="PROKAR_LIPOPROTEIN"/>
    <property type="match status" value="1"/>
</dbReference>
<feature type="domain" description="Alpha fucosidase A-like C-terminal" evidence="2">
    <location>
        <begin position="749"/>
        <end position="813"/>
    </location>
</feature>
<dbReference type="InterPro" id="IPR049053">
    <property type="entry name" value="AFCA-like_C"/>
</dbReference>
<dbReference type="PIRSF" id="PIRSF007663">
    <property type="entry name" value="UCP007663"/>
    <property type="match status" value="1"/>
</dbReference>
<reference evidence="4 5" key="1">
    <citation type="submission" date="2016-09" db="EMBL/GenBank/DDBJ databases">
        <authorList>
            <person name="Capua I."/>
            <person name="De Benedictis P."/>
            <person name="Joannis T."/>
            <person name="Lombin L.H."/>
            <person name="Cattoli G."/>
        </authorList>
    </citation>
    <scope>NUCLEOTIDE SEQUENCE [LARGE SCALE GENOMIC DNA]</scope>
    <source>
        <strain evidence="4 5">UB20</strain>
    </source>
</reference>
<dbReference type="AlphaFoldDB" id="A0A1D3UWG1"/>
<evidence type="ECO:0000259" key="3">
    <source>
        <dbReference type="Pfam" id="PF22124"/>
    </source>
</evidence>
<dbReference type="PANTHER" id="PTHR31084:SF0">
    <property type="entry name" value="ALPHA-L-FUCOSIDASE 2"/>
    <property type="match status" value="1"/>
</dbReference>
<evidence type="ECO:0000313" key="5">
    <source>
        <dbReference type="Proteomes" id="UP000182057"/>
    </source>
</evidence>
<feature type="domain" description="Glycosyl hydrolase family 95 N-terminal" evidence="1">
    <location>
        <begin position="32"/>
        <end position="314"/>
    </location>
</feature>